<keyword evidence="2 5" id="KW-0548">Nucleotidyltransferase</keyword>
<gene>
    <name evidence="6" type="primary">cofC</name>
    <name evidence="5" type="synonym">fbiD</name>
    <name evidence="6" type="ORF">SK069_14420</name>
</gene>
<organism evidence="6 7">
    <name type="scientific">Patulibacter brassicae</name>
    <dbReference type="NCBI Taxonomy" id="1705717"/>
    <lineage>
        <taxon>Bacteria</taxon>
        <taxon>Bacillati</taxon>
        <taxon>Actinomycetota</taxon>
        <taxon>Thermoleophilia</taxon>
        <taxon>Solirubrobacterales</taxon>
        <taxon>Patulibacteraceae</taxon>
        <taxon>Patulibacter</taxon>
    </lineage>
</organism>
<dbReference type="GO" id="GO:0043814">
    <property type="term" value="F:phospholactate guanylyltransferase activity"/>
    <property type="evidence" value="ECO:0007669"/>
    <property type="project" value="UniProtKB-EC"/>
</dbReference>
<comment type="caution">
    <text evidence="6">The sequence shown here is derived from an EMBL/GenBank/DDBJ whole genome shotgun (WGS) entry which is preliminary data.</text>
</comment>
<dbReference type="PANTHER" id="PTHR40392">
    <property type="entry name" value="2-PHOSPHO-L-LACTATE GUANYLYLTRANSFERASE"/>
    <property type="match status" value="1"/>
</dbReference>
<accession>A0ABU4VN63</accession>
<evidence type="ECO:0000313" key="6">
    <source>
        <dbReference type="EMBL" id="MDX8152792.1"/>
    </source>
</evidence>
<dbReference type="SUPFAM" id="SSF53448">
    <property type="entry name" value="Nucleotide-diphospho-sugar transferases"/>
    <property type="match status" value="1"/>
</dbReference>
<dbReference type="InterPro" id="IPR002835">
    <property type="entry name" value="CofC"/>
</dbReference>
<proteinExistence type="inferred from homology"/>
<dbReference type="NCBIfam" id="TIGR03552">
    <property type="entry name" value="F420_cofC"/>
    <property type="match status" value="1"/>
</dbReference>
<keyword evidence="4 5" id="KW-0342">GTP-binding</keyword>
<dbReference type="InterPro" id="IPR029044">
    <property type="entry name" value="Nucleotide-diphossugar_trans"/>
</dbReference>
<comment type="catalytic activity">
    <reaction evidence="5">
        <text>phosphoenolpyruvate + GTP + H(+) = enolpyruvoyl-2-diphospho-5'-guanosine + diphosphate</text>
        <dbReference type="Rhea" id="RHEA:30519"/>
        <dbReference type="ChEBI" id="CHEBI:15378"/>
        <dbReference type="ChEBI" id="CHEBI:33019"/>
        <dbReference type="ChEBI" id="CHEBI:37565"/>
        <dbReference type="ChEBI" id="CHEBI:58702"/>
        <dbReference type="ChEBI" id="CHEBI:143701"/>
        <dbReference type="EC" id="2.7.7.105"/>
    </reaction>
</comment>
<name>A0ABU4VN63_9ACTN</name>
<evidence type="ECO:0000256" key="3">
    <source>
        <dbReference type="ARBA" id="ARBA00022741"/>
    </source>
</evidence>
<evidence type="ECO:0000256" key="5">
    <source>
        <dbReference type="HAMAP-Rule" id="MF_02114"/>
    </source>
</evidence>
<dbReference type="RefSeq" id="WP_319954948.1">
    <property type="nucleotide sequence ID" value="NZ_JAXAVX010000008.1"/>
</dbReference>
<feature type="binding site" evidence="5">
    <location>
        <position position="167"/>
    </location>
    <ligand>
        <name>phosphoenolpyruvate</name>
        <dbReference type="ChEBI" id="CHEBI:58702"/>
    </ligand>
</feature>
<feature type="binding site" evidence="5">
    <location>
        <position position="164"/>
    </location>
    <ligand>
        <name>phosphoenolpyruvate</name>
        <dbReference type="ChEBI" id="CHEBI:58702"/>
    </ligand>
</feature>
<comment type="pathway">
    <text evidence="5">Cofactor biosynthesis; coenzyme F420 biosynthesis.</text>
</comment>
<evidence type="ECO:0000313" key="7">
    <source>
        <dbReference type="Proteomes" id="UP001277761"/>
    </source>
</evidence>
<evidence type="ECO:0000256" key="1">
    <source>
        <dbReference type="ARBA" id="ARBA00022679"/>
    </source>
</evidence>
<keyword evidence="7" id="KW-1185">Reference proteome</keyword>
<dbReference type="HAMAP" id="MF_02114">
    <property type="entry name" value="CofC"/>
    <property type="match status" value="1"/>
</dbReference>
<keyword evidence="1 5" id="KW-0808">Transferase</keyword>
<dbReference type="Pfam" id="PF01983">
    <property type="entry name" value="CofC"/>
    <property type="match status" value="1"/>
</dbReference>
<comment type="function">
    <text evidence="5">Guanylyltransferase that catalyzes the activation of phosphoenolpyruvate (PEP) as enolpyruvoyl-2-diphospho-5'-guanosine, via the condensation of PEP with GTP. It is involved in the biosynthesis of coenzyme F420, a hydride carrier cofactor.</text>
</comment>
<sequence>MKTIAIVPVKRFANAKTRLADALPARSRVALMQAMVTDVLIALRRAQLVDGVVVVTGEEIAEQIAVNYGAEVVTDQQDQGHSAAVAAGIQWAVGRGAERVLLVPGDCPVLDPDEVDGLLAADPAATADAAAPLGPEVTIVPDRHGTGTNGLVLRPPGIMAAAFGPGSRARHAEAARAAGAAVYEAEPRSLVLDVDTGEDLEALRQHLEEHRGGASHTRGLLPRIL</sequence>
<evidence type="ECO:0000256" key="2">
    <source>
        <dbReference type="ARBA" id="ARBA00022695"/>
    </source>
</evidence>
<dbReference type="Gene3D" id="3.90.550.10">
    <property type="entry name" value="Spore Coat Polysaccharide Biosynthesis Protein SpsA, Chain A"/>
    <property type="match status" value="1"/>
</dbReference>
<reference evidence="6 7" key="1">
    <citation type="submission" date="2023-11" db="EMBL/GenBank/DDBJ databases">
        <authorList>
            <person name="Xu M."/>
            <person name="Jiang T."/>
        </authorList>
    </citation>
    <scope>NUCLEOTIDE SEQUENCE [LARGE SCALE GENOMIC DNA]</scope>
    <source>
        <strain evidence="6 7">SD</strain>
    </source>
</reference>
<dbReference type="EC" id="2.7.7.105" evidence="5"/>
<keyword evidence="3 5" id="KW-0547">Nucleotide-binding</keyword>
<dbReference type="EMBL" id="JAXAVX010000008">
    <property type="protein sequence ID" value="MDX8152792.1"/>
    <property type="molecule type" value="Genomic_DNA"/>
</dbReference>
<dbReference type="Proteomes" id="UP001277761">
    <property type="component" value="Unassembled WGS sequence"/>
</dbReference>
<evidence type="ECO:0000256" key="4">
    <source>
        <dbReference type="ARBA" id="ARBA00023134"/>
    </source>
</evidence>
<dbReference type="PANTHER" id="PTHR40392:SF1">
    <property type="entry name" value="2-PHOSPHO-L-LACTATE GUANYLYLTRANSFERASE"/>
    <property type="match status" value="1"/>
</dbReference>
<feature type="binding site" evidence="5">
    <location>
        <position position="148"/>
    </location>
    <ligand>
        <name>phosphoenolpyruvate</name>
        <dbReference type="ChEBI" id="CHEBI:58702"/>
    </ligand>
</feature>
<comment type="similarity">
    <text evidence="5">Belongs to the CofC family.</text>
</comment>
<protein>
    <recommendedName>
        <fullName evidence="5">Phosphoenolpyruvate guanylyltransferase</fullName>
        <shortName evidence="5">PEP guanylyltransferase</shortName>
        <ecNumber evidence="5">2.7.7.105</ecNumber>
    </recommendedName>
</protein>